<dbReference type="SMART" id="SM00342">
    <property type="entry name" value="HTH_ARAC"/>
    <property type="match status" value="1"/>
</dbReference>
<dbReference type="Pfam" id="PF12833">
    <property type="entry name" value="HTH_18"/>
    <property type="match status" value="1"/>
</dbReference>
<accession>A0A9D2MAU8</accession>
<evidence type="ECO:0000256" key="1">
    <source>
        <dbReference type="ARBA" id="ARBA00023015"/>
    </source>
</evidence>
<dbReference type="Proteomes" id="UP000824208">
    <property type="component" value="Unassembled WGS sequence"/>
</dbReference>
<evidence type="ECO:0000256" key="2">
    <source>
        <dbReference type="ARBA" id="ARBA00023125"/>
    </source>
</evidence>
<dbReference type="Gene3D" id="1.10.10.60">
    <property type="entry name" value="Homeodomain-like"/>
    <property type="match status" value="2"/>
</dbReference>
<dbReference type="InterPro" id="IPR014710">
    <property type="entry name" value="RmlC-like_jellyroll"/>
</dbReference>
<reference evidence="5" key="2">
    <citation type="submission" date="2021-04" db="EMBL/GenBank/DDBJ databases">
        <authorList>
            <person name="Gilroy R."/>
        </authorList>
    </citation>
    <scope>NUCLEOTIDE SEQUENCE</scope>
    <source>
        <strain evidence="5">CHK189-11263</strain>
    </source>
</reference>
<evidence type="ECO:0000313" key="5">
    <source>
        <dbReference type="EMBL" id="HJB56824.1"/>
    </source>
</evidence>
<dbReference type="Gene3D" id="2.60.120.10">
    <property type="entry name" value="Jelly Rolls"/>
    <property type="match status" value="1"/>
</dbReference>
<reference evidence="5" key="1">
    <citation type="journal article" date="2021" name="PeerJ">
        <title>Extensive microbial diversity within the chicken gut microbiome revealed by metagenomics and culture.</title>
        <authorList>
            <person name="Gilroy R."/>
            <person name="Ravi A."/>
            <person name="Getino M."/>
            <person name="Pursley I."/>
            <person name="Horton D.L."/>
            <person name="Alikhan N.F."/>
            <person name="Baker D."/>
            <person name="Gharbi K."/>
            <person name="Hall N."/>
            <person name="Watson M."/>
            <person name="Adriaenssens E.M."/>
            <person name="Foster-Nyarko E."/>
            <person name="Jarju S."/>
            <person name="Secka A."/>
            <person name="Antonio M."/>
            <person name="Oren A."/>
            <person name="Chaudhuri R.R."/>
            <person name="La Ragione R."/>
            <person name="Hildebrand F."/>
            <person name="Pallen M.J."/>
        </authorList>
    </citation>
    <scope>NUCLEOTIDE SEQUENCE</scope>
    <source>
        <strain evidence="5">CHK189-11263</strain>
    </source>
</reference>
<dbReference type="PRINTS" id="PR00032">
    <property type="entry name" value="HTHARAC"/>
</dbReference>
<proteinExistence type="predicted"/>
<sequence length="303" mass="34400">MALQECGLNLNRVSRELQPHGSLEFPCAGYASHHTDRPDDGIPWHWHEEMELVYIQDGQMILRTPASSIVLREGDLAAVNSNVLHHAAAAPEGTLRSLVFSPALITGDSNSAFAKKYMKPLISCSSFTGYQIAPDDRERIAGWFRCAFEALAGDHAGFEFTVRENLSRICFFLCQQFQSQFDREAPLLHQDDLRIKKMLDYVHRNFAGELALPEIAKAADVSERECLRCFQKTLQTSPMQYLLKYRIMQGAELLLTNHTDSISDIAVRCGFDSPSNFAKQFKRFYLVTPREYRKLHREAPAVV</sequence>
<dbReference type="InterPro" id="IPR050204">
    <property type="entry name" value="AraC_XylS_family_regulators"/>
</dbReference>
<protein>
    <submittedName>
        <fullName evidence="5">AraC family transcriptional regulator</fullName>
    </submittedName>
</protein>
<keyword evidence="2" id="KW-0238">DNA-binding</keyword>
<keyword evidence="3" id="KW-0804">Transcription</keyword>
<organism evidence="5 6">
    <name type="scientific">Candidatus Flavonifractor intestinipullorum</name>
    <dbReference type="NCBI Taxonomy" id="2838587"/>
    <lineage>
        <taxon>Bacteria</taxon>
        <taxon>Bacillati</taxon>
        <taxon>Bacillota</taxon>
        <taxon>Clostridia</taxon>
        <taxon>Eubacteriales</taxon>
        <taxon>Oscillospiraceae</taxon>
        <taxon>Flavonifractor</taxon>
    </lineage>
</organism>
<dbReference type="SUPFAM" id="SSF46689">
    <property type="entry name" value="Homeodomain-like"/>
    <property type="match status" value="2"/>
</dbReference>
<dbReference type="InterPro" id="IPR003313">
    <property type="entry name" value="AraC-bd"/>
</dbReference>
<dbReference type="InterPro" id="IPR009057">
    <property type="entry name" value="Homeodomain-like_sf"/>
</dbReference>
<dbReference type="SUPFAM" id="SSF51182">
    <property type="entry name" value="RmlC-like cupins"/>
    <property type="match status" value="1"/>
</dbReference>
<dbReference type="InterPro" id="IPR018060">
    <property type="entry name" value="HTH_AraC"/>
</dbReference>
<comment type="caution">
    <text evidence="5">The sequence shown here is derived from an EMBL/GenBank/DDBJ whole genome shotgun (WGS) entry which is preliminary data.</text>
</comment>
<dbReference type="InterPro" id="IPR011051">
    <property type="entry name" value="RmlC_Cupin_sf"/>
</dbReference>
<gene>
    <name evidence="5" type="ORF">H9714_04650</name>
</gene>
<dbReference type="InterPro" id="IPR020449">
    <property type="entry name" value="Tscrpt_reg_AraC-type_HTH"/>
</dbReference>
<dbReference type="CDD" id="cd02208">
    <property type="entry name" value="cupin_RmlC-like"/>
    <property type="match status" value="1"/>
</dbReference>
<dbReference type="EMBL" id="DWYC01000048">
    <property type="protein sequence ID" value="HJB56824.1"/>
    <property type="molecule type" value="Genomic_DNA"/>
</dbReference>
<dbReference type="GO" id="GO:0003700">
    <property type="term" value="F:DNA-binding transcription factor activity"/>
    <property type="evidence" value="ECO:0007669"/>
    <property type="project" value="InterPro"/>
</dbReference>
<dbReference type="PANTHER" id="PTHR46796">
    <property type="entry name" value="HTH-TYPE TRANSCRIPTIONAL ACTIVATOR RHAS-RELATED"/>
    <property type="match status" value="1"/>
</dbReference>
<dbReference type="Pfam" id="PF02311">
    <property type="entry name" value="AraC_binding"/>
    <property type="match status" value="1"/>
</dbReference>
<evidence type="ECO:0000313" key="6">
    <source>
        <dbReference type="Proteomes" id="UP000824208"/>
    </source>
</evidence>
<dbReference type="PROSITE" id="PS01124">
    <property type="entry name" value="HTH_ARAC_FAMILY_2"/>
    <property type="match status" value="1"/>
</dbReference>
<keyword evidence="1" id="KW-0805">Transcription regulation</keyword>
<name>A0A9D2MAU8_9FIRM</name>
<dbReference type="PANTHER" id="PTHR46796:SF13">
    <property type="entry name" value="HTH-TYPE TRANSCRIPTIONAL ACTIVATOR RHAS"/>
    <property type="match status" value="1"/>
</dbReference>
<dbReference type="AlphaFoldDB" id="A0A9D2MAU8"/>
<dbReference type="GO" id="GO:0043565">
    <property type="term" value="F:sequence-specific DNA binding"/>
    <property type="evidence" value="ECO:0007669"/>
    <property type="project" value="InterPro"/>
</dbReference>
<feature type="domain" description="HTH araC/xylS-type" evidence="4">
    <location>
        <begin position="196"/>
        <end position="295"/>
    </location>
</feature>
<evidence type="ECO:0000256" key="3">
    <source>
        <dbReference type="ARBA" id="ARBA00023163"/>
    </source>
</evidence>
<evidence type="ECO:0000259" key="4">
    <source>
        <dbReference type="PROSITE" id="PS01124"/>
    </source>
</evidence>